<keyword evidence="6" id="KW-1185">Reference proteome</keyword>
<sequence>MCHIKLLVAAWDRVMLMDANGTILETIAKSDHTQIQDVAFHETKNYIYWSGSSGNITRLNYPSVKNETEVIFHQKAGCSSYGTAVDSINDYLYWSNCSDIVRSNLDGSEMKTILDFSANGSVGTLEVDSENGFIFFVNPNDYSIVRCSTNGSDVRLITTDWIQDFALDKNDRTIYFLSGYNYLKSINYDGQDLKMNVINFWTYYVNLRIDLSDDYIFFSDSLIMIQVNKNSNYSDEITWFSGYAISDIKVYEDMGSKDCKKYSAINDEDKRSKDYLNDMESDQAISDENLDFGWYRHISANGDNMPISPPGIMHCGTINPIWLNGTLPAYDDGNVSREACVQTENDICEDSIDIEIRNCGGYYIYFLQETPPNSSFCFGSGPVICPVSTSSETGFYPGCSFSMANAQLNDIPLGITTPFRESGVLYAEDNRVIEENVSFTAVAVETDKVVESLGSSHKARRNISSLEDDEMSLVDGTEEDVRQSWSDLDTKNPKRKRDDSVPRRKGKIKHRKVVNHSSSSSENTSSSESSSSNSDSESSEDNEAFDSEPFLSKDKKEKVPSHVTKYIEKYALKGISKKTRQDMSLNWPISSSKGLKALETDRFFKKKYFQGRKWNARLERSKINTQLRILDVMGPLSRLWFEAHRI</sequence>
<dbReference type="InterPro" id="IPR057774">
    <property type="entry name" value="D8C_UMOD/GP2/OIT3-like"/>
</dbReference>
<dbReference type="InterPro" id="IPR011042">
    <property type="entry name" value="6-blade_b-propeller_TolB-like"/>
</dbReference>
<evidence type="ECO:0000313" key="6">
    <source>
        <dbReference type="Proteomes" id="UP000596742"/>
    </source>
</evidence>
<dbReference type="OrthoDB" id="2015116at2759"/>
<protein>
    <recommendedName>
        <fullName evidence="4">UMOD/GP2/OIT3-like D8C domain-containing protein</fullName>
    </recommendedName>
</protein>
<evidence type="ECO:0000256" key="1">
    <source>
        <dbReference type="ARBA" id="ARBA00022729"/>
    </source>
</evidence>
<comment type="caution">
    <text evidence="5">The sequence shown here is derived from an EMBL/GenBank/DDBJ whole genome shotgun (WGS) entry which is preliminary data.</text>
</comment>
<feature type="compositionally biased region" description="Basic and acidic residues" evidence="3">
    <location>
        <begin position="488"/>
        <end position="502"/>
    </location>
</feature>
<evidence type="ECO:0000259" key="4">
    <source>
        <dbReference type="Pfam" id="PF23283"/>
    </source>
</evidence>
<gene>
    <name evidence="5" type="ORF">MGAL_10B028363</name>
</gene>
<keyword evidence="2" id="KW-1015">Disulfide bond</keyword>
<evidence type="ECO:0000256" key="2">
    <source>
        <dbReference type="ARBA" id="ARBA00023157"/>
    </source>
</evidence>
<proteinExistence type="predicted"/>
<evidence type="ECO:0000256" key="3">
    <source>
        <dbReference type="SAM" id="MobiDB-lite"/>
    </source>
</evidence>
<dbReference type="InterPro" id="IPR050778">
    <property type="entry name" value="Cueball_EGF_LRP_Nidogen"/>
</dbReference>
<dbReference type="Gene3D" id="2.120.10.30">
    <property type="entry name" value="TolB, C-terminal domain"/>
    <property type="match status" value="1"/>
</dbReference>
<organism evidence="5 6">
    <name type="scientific">Mytilus galloprovincialis</name>
    <name type="common">Mediterranean mussel</name>
    <dbReference type="NCBI Taxonomy" id="29158"/>
    <lineage>
        <taxon>Eukaryota</taxon>
        <taxon>Metazoa</taxon>
        <taxon>Spiralia</taxon>
        <taxon>Lophotrochozoa</taxon>
        <taxon>Mollusca</taxon>
        <taxon>Bivalvia</taxon>
        <taxon>Autobranchia</taxon>
        <taxon>Pteriomorphia</taxon>
        <taxon>Mytilida</taxon>
        <taxon>Mytiloidea</taxon>
        <taxon>Mytilidae</taxon>
        <taxon>Mytilinae</taxon>
        <taxon>Mytilus</taxon>
    </lineage>
</organism>
<dbReference type="SUPFAM" id="SSF63825">
    <property type="entry name" value="YWTD domain"/>
    <property type="match status" value="1"/>
</dbReference>
<dbReference type="EMBL" id="UYJE01009276">
    <property type="protein sequence ID" value="VDI71936.1"/>
    <property type="molecule type" value="Genomic_DNA"/>
</dbReference>
<feature type="compositionally biased region" description="Low complexity" evidence="3">
    <location>
        <begin position="517"/>
        <end position="536"/>
    </location>
</feature>
<accession>A0A8B6H148</accession>
<dbReference type="AlphaFoldDB" id="A0A8B6H148"/>
<dbReference type="Pfam" id="PF23283">
    <property type="entry name" value="D8C_UMOD"/>
    <property type="match status" value="1"/>
</dbReference>
<evidence type="ECO:0000313" key="5">
    <source>
        <dbReference type="EMBL" id="VDI71936.1"/>
    </source>
</evidence>
<feature type="domain" description="UMOD/GP2/OIT3-like D8C" evidence="4">
    <location>
        <begin position="306"/>
        <end position="377"/>
    </location>
</feature>
<keyword evidence="1" id="KW-0732">Signal</keyword>
<dbReference type="PANTHER" id="PTHR46513">
    <property type="entry name" value="VITELLOGENIN RECEPTOR-LIKE PROTEIN-RELATED-RELATED"/>
    <property type="match status" value="1"/>
</dbReference>
<feature type="region of interest" description="Disordered" evidence="3">
    <location>
        <begin position="470"/>
        <end position="558"/>
    </location>
</feature>
<name>A0A8B6H148_MYTGA</name>
<feature type="compositionally biased region" description="Basic residues" evidence="3">
    <location>
        <begin position="503"/>
        <end position="514"/>
    </location>
</feature>
<dbReference type="Proteomes" id="UP000596742">
    <property type="component" value="Unassembled WGS sequence"/>
</dbReference>
<feature type="compositionally biased region" description="Acidic residues" evidence="3">
    <location>
        <begin position="537"/>
        <end position="546"/>
    </location>
</feature>
<reference evidence="5" key="1">
    <citation type="submission" date="2018-11" db="EMBL/GenBank/DDBJ databases">
        <authorList>
            <person name="Alioto T."/>
            <person name="Alioto T."/>
        </authorList>
    </citation>
    <scope>NUCLEOTIDE SEQUENCE</scope>
</reference>